<feature type="region of interest" description="Disordered" evidence="1">
    <location>
        <begin position="1"/>
        <end position="57"/>
    </location>
</feature>
<feature type="compositionally biased region" description="Basic and acidic residues" evidence="1">
    <location>
        <begin position="1"/>
        <end position="15"/>
    </location>
</feature>
<reference evidence="2 3" key="1">
    <citation type="submission" date="2024-02" db="EMBL/GenBank/DDBJ databases">
        <title>Distribution and functional of Brevundimonas-related endobacteria within Verticillium dahliae.</title>
        <authorList>
            <person name="Zeng H."/>
        </authorList>
    </citation>
    <scope>NUCLEOTIDE SEQUENCE [LARGE SCALE GENOMIC DNA]</scope>
    <source>
        <strain evidence="2 3">TRM 44200</strain>
    </source>
</reference>
<evidence type="ECO:0000313" key="3">
    <source>
        <dbReference type="Proteomes" id="UP001363460"/>
    </source>
</evidence>
<name>A0ABZ2IA33_9CAUL</name>
<accession>A0ABZ2IA33</accession>
<gene>
    <name evidence="2" type="ORF">V8J38_14780</name>
</gene>
<feature type="compositionally biased region" description="Acidic residues" evidence="1">
    <location>
        <begin position="48"/>
        <end position="57"/>
    </location>
</feature>
<organism evidence="2 3">
    <name type="scientific">Brevundimonas olei</name>
    <dbReference type="NCBI Taxonomy" id="657642"/>
    <lineage>
        <taxon>Bacteria</taxon>
        <taxon>Pseudomonadati</taxon>
        <taxon>Pseudomonadota</taxon>
        <taxon>Alphaproteobacteria</taxon>
        <taxon>Caulobacterales</taxon>
        <taxon>Caulobacteraceae</taxon>
        <taxon>Brevundimonas</taxon>
    </lineage>
</organism>
<protein>
    <submittedName>
        <fullName evidence="2">Uncharacterized protein</fullName>
    </submittedName>
</protein>
<keyword evidence="3" id="KW-1185">Reference proteome</keyword>
<proteinExistence type="predicted"/>
<dbReference type="RefSeq" id="WP_338576733.1">
    <property type="nucleotide sequence ID" value="NZ_CP146369.1"/>
</dbReference>
<dbReference type="EMBL" id="CP146369">
    <property type="protein sequence ID" value="WWT54494.1"/>
    <property type="molecule type" value="Genomic_DNA"/>
</dbReference>
<feature type="compositionally biased region" description="Low complexity" evidence="1">
    <location>
        <begin position="20"/>
        <end position="38"/>
    </location>
</feature>
<sequence>MTRRPDTTDESRTGEAPRGADIIPFRRPIAPAASPASPADHETTDPEHPDDDGPSAA</sequence>
<dbReference type="Proteomes" id="UP001363460">
    <property type="component" value="Chromosome"/>
</dbReference>
<evidence type="ECO:0000256" key="1">
    <source>
        <dbReference type="SAM" id="MobiDB-lite"/>
    </source>
</evidence>
<evidence type="ECO:0000313" key="2">
    <source>
        <dbReference type="EMBL" id="WWT54494.1"/>
    </source>
</evidence>